<accession>A0ABU6JZH0</accession>
<dbReference type="InterPro" id="IPR043605">
    <property type="entry name" value="DUF883_C"/>
</dbReference>
<feature type="transmembrane region" description="Helical" evidence="1">
    <location>
        <begin position="81"/>
        <end position="99"/>
    </location>
</feature>
<keyword evidence="1" id="KW-0812">Transmembrane</keyword>
<keyword evidence="4" id="KW-1185">Reference proteome</keyword>
<dbReference type="RefSeq" id="WP_327597584.1">
    <property type="nucleotide sequence ID" value="NZ_JAYXHS010000001.1"/>
</dbReference>
<evidence type="ECO:0000313" key="4">
    <source>
        <dbReference type="Proteomes" id="UP001331561"/>
    </source>
</evidence>
<name>A0ABU6JZH0_9RHOO</name>
<proteinExistence type="predicted"/>
<evidence type="ECO:0000313" key="3">
    <source>
        <dbReference type="EMBL" id="MEC5384611.1"/>
    </source>
</evidence>
<dbReference type="PANTHER" id="PTHR35893">
    <property type="entry name" value="INNER MEMBRANE PROTEIN-RELATED"/>
    <property type="match status" value="1"/>
</dbReference>
<keyword evidence="1" id="KW-0472">Membrane</keyword>
<feature type="domain" description="DUF883" evidence="2">
    <location>
        <begin position="72"/>
        <end position="101"/>
    </location>
</feature>
<reference evidence="3 4" key="1">
    <citation type="submission" date="2024-01" db="EMBL/GenBank/DDBJ databases">
        <title>Uliginosibacterium soil sp. nov.</title>
        <authorList>
            <person name="Lv Y."/>
        </authorList>
    </citation>
    <scope>NUCLEOTIDE SEQUENCE [LARGE SCALE GENOMIC DNA]</scope>
    <source>
        <strain evidence="3 4">H3</strain>
    </source>
</reference>
<keyword evidence="1" id="KW-1133">Transmembrane helix</keyword>
<sequence length="101" mass="10625">MSDETSTSTLIEESQDILRQTEALMAEAVNATGEEAKALQARVVRALERAKLSLGEAEKAALAKAGKAAKATDTYVRDNPWKAVGLGAAIGVVVGMLIARR</sequence>
<evidence type="ECO:0000259" key="2">
    <source>
        <dbReference type="Pfam" id="PF19029"/>
    </source>
</evidence>
<protein>
    <submittedName>
        <fullName evidence="3">DUF883 domain-containing protein</fullName>
    </submittedName>
</protein>
<evidence type="ECO:0000256" key="1">
    <source>
        <dbReference type="SAM" id="Phobius"/>
    </source>
</evidence>
<dbReference type="Proteomes" id="UP001331561">
    <property type="component" value="Unassembled WGS sequence"/>
</dbReference>
<comment type="caution">
    <text evidence="3">The sequence shown here is derived from an EMBL/GenBank/DDBJ whole genome shotgun (WGS) entry which is preliminary data.</text>
</comment>
<dbReference type="Pfam" id="PF19029">
    <property type="entry name" value="DUF883_C"/>
    <property type="match status" value="1"/>
</dbReference>
<organism evidence="3 4">
    <name type="scientific">Uliginosibacterium silvisoli</name>
    <dbReference type="NCBI Taxonomy" id="3114758"/>
    <lineage>
        <taxon>Bacteria</taxon>
        <taxon>Pseudomonadati</taxon>
        <taxon>Pseudomonadota</taxon>
        <taxon>Betaproteobacteria</taxon>
        <taxon>Rhodocyclales</taxon>
        <taxon>Zoogloeaceae</taxon>
        <taxon>Uliginosibacterium</taxon>
    </lineage>
</organism>
<dbReference type="EMBL" id="JAYXHS010000001">
    <property type="protein sequence ID" value="MEC5384611.1"/>
    <property type="molecule type" value="Genomic_DNA"/>
</dbReference>
<gene>
    <name evidence="3" type="ORF">VVD49_02695</name>
</gene>
<dbReference type="PANTHER" id="PTHR35893:SF3">
    <property type="entry name" value="INNER MEMBRANE PROTEIN"/>
    <property type="match status" value="1"/>
</dbReference>
<dbReference type="InterPro" id="IPR010279">
    <property type="entry name" value="YqjD/ElaB"/>
</dbReference>